<proteinExistence type="predicted"/>
<dbReference type="AlphaFoldDB" id="A0A0L0C3G4"/>
<gene>
    <name evidence="1" type="ORF">FF38_06361</name>
</gene>
<accession>A0A0L0C3G4</accession>
<keyword evidence="2" id="KW-1185">Reference proteome</keyword>
<comment type="caution">
    <text evidence="1">The sequence shown here is derived from an EMBL/GenBank/DDBJ whole genome shotgun (WGS) entry which is preliminary data.</text>
</comment>
<dbReference type="Proteomes" id="UP000037069">
    <property type="component" value="Unassembled WGS sequence"/>
</dbReference>
<name>A0A0L0C3G4_LUCCU</name>
<evidence type="ECO:0000313" key="1">
    <source>
        <dbReference type="EMBL" id="KNC26787.1"/>
    </source>
</evidence>
<protein>
    <submittedName>
        <fullName evidence="1">Uncharacterized protein</fullName>
    </submittedName>
</protein>
<dbReference type="EMBL" id="JRES01000955">
    <property type="protein sequence ID" value="KNC26787.1"/>
    <property type="molecule type" value="Genomic_DNA"/>
</dbReference>
<organism evidence="1 2">
    <name type="scientific">Lucilia cuprina</name>
    <name type="common">Green bottle fly</name>
    <name type="synonym">Australian sheep blowfly</name>
    <dbReference type="NCBI Taxonomy" id="7375"/>
    <lineage>
        <taxon>Eukaryota</taxon>
        <taxon>Metazoa</taxon>
        <taxon>Ecdysozoa</taxon>
        <taxon>Arthropoda</taxon>
        <taxon>Hexapoda</taxon>
        <taxon>Insecta</taxon>
        <taxon>Pterygota</taxon>
        <taxon>Neoptera</taxon>
        <taxon>Endopterygota</taxon>
        <taxon>Diptera</taxon>
        <taxon>Brachycera</taxon>
        <taxon>Muscomorpha</taxon>
        <taxon>Oestroidea</taxon>
        <taxon>Calliphoridae</taxon>
        <taxon>Luciliinae</taxon>
        <taxon>Lucilia</taxon>
    </lineage>
</organism>
<reference evidence="1 2" key="1">
    <citation type="journal article" date="2015" name="Nat. Commun.">
        <title>Lucilia cuprina genome unlocks parasitic fly biology to underpin future interventions.</title>
        <authorList>
            <person name="Anstead C.A."/>
            <person name="Korhonen P.K."/>
            <person name="Young N.D."/>
            <person name="Hall R.S."/>
            <person name="Jex A.R."/>
            <person name="Murali S.C."/>
            <person name="Hughes D.S."/>
            <person name="Lee S.F."/>
            <person name="Perry T."/>
            <person name="Stroehlein A.J."/>
            <person name="Ansell B.R."/>
            <person name="Breugelmans B."/>
            <person name="Hofmann A."/>
            <person name="Qu J."/>
            <person name="Dugan S."/>
            <person name="Lee S.L."/>
            <person name="Chao H."/>
            <person name="Dinh H."/>
            <person name="Han Y."/>
            <person name="Doddapaneni H.V."/>
            <person name="Worley K.C."/>
            <person name="Muzny D.M."/>
            <person name="Ioannidis P."/>
            <person name="Waterhouse R.M."/>
            <person name="Zdobnov E.M."/>
            <person name="James P.J."/>
            <person name="Bagnall N.H."/>
            <person name="Kotze A.C."/>
            <person name="Gibbs R.A."/>
            <person name="Richards S."/>
            <person name="Batterham P."/>
            <person name="Gasser R.B."/>
        </authorList>
    </citation>
    <scope>NUCLEOTIDE SEQUENCE [LARGE SCALE GENOMIC DNA]</scope>
    <source>
        <strain evidence="1 2">LS</strain>
        <tissue evidence="1">Full body</tissue>
    </source>
</reference>
<evidence type="ECO:0000313" key="2">
    <source>
        <dbReference type="Proteomes" id="UP000037069"/>
    </source>
</evidence>
<sequence>MPIAVMGNLHFTVFKISELCLNFSSICIIIRTDNSIEPSCLGSTLTPQPDVGNLKRVLLSFFASVFDIFVASGSDSNGISLYSSCSLYFCRDSSSSGAVVRRVASEADTKGCAAGGGSVTFTFCVELSVRIELVNKHDGLPNILIFLDNKKTLNISYLLAAQKAID</sequence>